<proteinExistence type="predicted"/>
<keyword evidence="4" id="KW-1185">Reference proteome</keyword>
<dbReference type="InterPro" id="IPR020084">
    <property type="entry name" value="NUDIX_hydrolase_CS"/>
</dbReference>
<dbReference type="GO" id="GO:0035539">
    <property type="term" value="F:8-oxo-7,8-dihydrodeoxyguanosine triphosphate pyrophosphatase activity"/>
    <property type="evidence" value="ECO:0007669"/>
    <property type="project" value="UniProtKB-EC"/>
</dbReference>
<sequence length="161" mass="17484">MTVLLEELRDSAQRDGVEKFVVGAVIHQDGAALVVTRSELDDFLPGIDEVPSGGVELGETLVTALNRELSEEVGFAAGSIDGDFLETFDYRSSSGKATRQFTVSVPLAGRAIRLSDEHVACRWVTAENVSGTSCTLETRRVLDAWFARGSSWAYGLLPECW</sequence>
<evidence type="ECO:0000259" key="2">
    <source>
        <dbReference type="PROSITE" id="PS51462"/>
    </source>
</evidence>
<dbReference type="Pfam" id="PF00293">
    <property type="entry name" value="NUDIX"/>
    <property type="match status" value="1"/>
</dbReference>
<dbReference type="Proteomes" id="UP000234525">
    <property type="component" value="Unassembled WGS sequence"/>
</dbReference>
<dbReference type="RefSeq" id="WP_101583138.1">
    <property type="nucleotide sequence ID" value="NZ_BJME01000010.1"/>
</dbReference>
<dbReference type="AlphaFoldDB" id="A0A2H1I7B2"/>
<dbReference type="EC" id="3.6.1.55" evidence="3"/>
<dbReference type="EMBL" id="FXZB01000005">
    <property type="protein sequence ID" value="SMX71097.1"/>
    <property type="molecule type" value="Genomic_DNA"/>
</dbReference>
<dbReference type="GeneID" id="60905919"/>
<keyword evidence="1 3" id="KW-0378">Hydrolase</keyword>
<dbReference type="SUPFAM" id="SSF55811">
    <property type="entry name" value="Nudix"/>
    <property type="match status" value="1"/>
</dbReference>
<evidence type="ECO:0000313" key="3">
    <source>
        <dbReference type="EMBL" id="SMX71097.1"/>
    </source>
</evidence>
<reference evidence="3" key="1">
    <citation type="submission" date="2017-03" db="EMBL/GenBank/DDBJ databases">
        <authorList>
            <person name="Monnet C."/>
        </authorList>
    </citation>
    <scope>NUCLEOTIDE SEQUENCE [LARGE SCALE GENOMIC DNA]</scope>
    <source>
        <strain evidence="3">ATCC 9175</strain>
    </source>
</reference>
<protein>
    <submittedName>
        <fullName evidence="3">8-oxo-dGTP diphosphatase</fullName>
        <ecNumber evidence="3">3.6.1.55</ecNumber>
    </submittedName>
</protein>
<evidence type="ECO:0000313" key="4">
    <source>
        <dbReference type="Proteomes" id="UP000234525"/>
    </source>
</evidence>
<comment type="caution">
    <text evidence="3">The sequence shown here is derived from an EMBL/GenBank/DDBJ whole genome shotgun (WGS) entry which is preliminary data.</text>
</comment>
<name>A0A2H1I7B2_BREAU</name>
<accession>A0A2H1I7B2</accession>
<dbReference type="InterPro" id="IPR015797">
    <property type="entry name" value="NUDIX_hydrolase-like_dom_sf"/>
</dbReference>
<gene>
    <name evidence="3" type="ORF">BAUR9175_01024</name>
</gene>
<evidence type="ECO:0000256" key="1">
    <source>
        <dbReference type="ARBA" id="ARBA00022801"/>
    </source>
</evidence>
<feature type="domain" description="Nudix hydrolase" evidence="2">
    <location>
        <begin position="17"/>
        <end position="147"/>
    </location>
</feature>
<dbReference type="PROSITE" id="PS51462">
    <property type="entry name" value="NUDIX"/>
    <property type="match status" value="1"/>
</dbReference>
<dbReference type="Gene3D" id="3.90.79.10">
    <property type="entry name" value="Nucleoside Triphosphate Pyrophosphohydrolase"/>
    <property type="match status" value="1"/>
</dbReference>
<organism evidence="3 4">
    <name type="scientific">Brevibacterium aurantiacum</name>
    <dbReference type="NCBI Taxonomy" id="273384"/>
    <lineage>
        <taxon>Bacteria</taxon>
        <taxon>Bacillati</taxon>
        <taxon>Actinomycetota</taxon>
        <taxon>Actinomycetes</taxon>
        <taxon>Micrococcales</taxon>
        <taxon>Brevibacteriaceae</taxon>
        <taxon>Brevibacterium</taxon>
    </lineage>
</organism>
<dbReference type="InterPro" id="IPR000086">
    <property type="entry name" value="NUDIX_hydrolase_dom"/>
</dbReference>
<dbReference type="PROSITE" id="PS00893">
    <property type="entry name" value="NUDIX_BOX"/>
    <property type="match status" value="1"/>
</dbReference>